<keyword evidence="2" id="KW-1185">Reference proteome</keyword>
<protein>
    <submittedName>
        <fullName evidence="1">Uncharacterized protein</fullName>
    </submittedName>
</protein>
<accession>A0A0C2ZUT8</accession>
<proteinExistence type="predicted"/>
<dbReference type="HOGENOM" id="CLU_2110406_0_0_1"/>
<dbReference type="Proteomes" id="UP000053989">
    <property type="component" value="Unassembled WGS sequence"/>
</dbReference>
<evidence type="ECO:0000313" key="2">
    <source>
        <dbReference type="Proteomes" id="UP000053989"/>
    </source>
</evidence>
<reference evidence="1 2" key="1">
    <citation type="submission" date="2014-04" db="EMBL/GenBank/DDBJ databases">
        <authorList>
            <consortium name="DOE Joint Genome Institute"/>
            <person name="Kuo A."/>
            <person name="Kohler A."/>
            <person name="Nagy L.G."/>
            <person name="Floudas D."/>
            <person name="Copeland A."/>
            <person name="Barry K.W."/>
            <person name="Cichocki N."/>
            <person name="Veneault-Fourrey C."/>
            <person name="LaButti K."/>
            <person name="Lindquist E.A."/>
            <person name="Lipzen A."/>
            <person name="Lundell T."/>
            <person name="Morin E."/>
            <person name="Murat C."/>
            <person name="Sun H."/>
            <person name="Tunlid A."/>
            <person name="Henrissat B."/>
            <person name="Grigoriev I.V."/>
            <person name="Hibbett D.S."/>
            <person name="Martin F."/>
            <person name="Nordberg H.P."/>
            <person name="Cantor M.N."/>
            <person name="Hua S.X."/>
        </authorList>
    </citation>
    <scope>NUCLEOTIDE SEQUENCE [LARGE SCALE GENOMIC DNA]</scope>
    <source>
        <strain evidence="1 2">Foug A</strain>
    </source>
</reference>
<dbReference type="EMBL" id="KN822119">
    <property type="protein sequence ID" value="KIM56282.1"/>
    <property type="molecule type" value="Genomic_DNA"/>
</dbReference>
<gene>
    <name evidence="1" type="ORF">SCLCIDRAFT_29721</name>
</gene>
<reference evidence="2" key="2">
    <citation type="submission" date="2015-01" db="EMBL/GenBank/DDBJ databases">
        <title>Evolutionary Origins and Diversification of the Mycorrhizal Mutualists.</title>
        <authorList>
            <consortium name="DOE Joint Genome Institute"/>
            <consortium name="Mycorrhizal Genomics Consortium"/>
            <person name="Kohler A."/>
            <person name="Kuo A."/>
            <person name="Nagy L.G."/>
            <person name="Floudas D."/>
            <person name="Copeland A."/>
            <person name="Barry K.W."/>
            <person name="Cichocki N."/>
            <person name="Veneault-Fourrey C."/>
            <person name="LaButti K."/>
            <person name="Lindquist E.A."/>
            <person name="Lipzen A."/>
            <person name="Lundell T."/>
            <person name="Morin E."/>
            <person name="Murat C."/>
            <person name="Riley R."/>
            <person name="Ohm R."/>
            <person name="Sun H."/>
            <person name="Tunlid A."/>
            <person name="Henrissat B."/>
            <person name="Grigoriev I.V."/>
            <person name="Hibbett D.S."/>
            <person name="Martin F."/>
        </authorList>
    </citation>
    <scope>NUCLEOTIDE SEQUENCE [LARGE SCALE GENOMIC DNA]</scope>
    <source>
        <strain evidence="2">Foug A</strain>
    </source>
</reference>
<organism evidence="1 2">
    <name type="scientific">Scleroderma citrinum Foug A</name>
    <dbReference type="NCBI Taxonomy" id="1036808"/>
    <lineage>
        <taxon>Eukaryota</taxon>
        <taxon>Fungi</taxon>
        <taxon>Dikarya</taxon>
        <taxon>Basidiomycota</taxon>
        <taxon>Agaricomycotina</taxon>
        <taxon>Agaricomycetes</taxon>
        <taxon>Agaricomycetidae</taxon>
        <taxon>Boletales</taxon>
        <taxon>Sclerodermatineae</taxon>
        <taxon>Sclerodermataceae</taxon>
        <taxon>Scleroderma</taxon>
    </lineage>
</organism>
<dbReference type="InParanoid" id="A0A0C2ZUT8"/>
<evidence type="ECO:0000313" key="1">
    <source>
        <dbReference type="EMBL" id="KIM56282.1"/>
    </source>
</evidence>
<dbReference type="AlphaFoldDB" id="A0A0C2ZUT8"/>
<name>A0A0C2ZUT8_9AGAM</name>
<sequence>MVVTPDPPVPVLLGRLFHRQNLYLQNLKLAKSPWKTAYSPGPDLPGESPGFPPPFTLDLVEVDFQIVQTFPPFLNFAQGASRKTFYPTLIATILAWGRLLSLNNGHGLLAKALIG</sequence>